<evidence type="ECO:0008006" key="9">
    <source>
        <dbReference type="Google" id="ProtNLM"/>
    </source>
</evidence>
<dbReference type="PROSITE" id="PS51187">
    <property type="entry name" value="AUTOINDUCER_SYNTH_2"/>
    <property type="match status" value="1"/>
</dbReference>
<keyword evidence="3" id="KW-0949">S-adenosyl-L-methionine</keyword>
<dbReference type="AlphaFoldDB" id="A0A291N6F2"/>
<dbReference type="InterPro" id="IPR001690">
    <property type="entry name" value="Autoind_synthase"/>
</dbReference>
<evidence type="ECO:0000256" key="6">
    <source>
        <dbReference type="SAM" id="MobiDB-lite"/>
    </source>
</evidence>
<keyword evidence="1 5" id="KW-0673">Quorum sensing</keyword>
<dbReference type="GO" id="GO:0009372">
    <property type="term" value="P:quorum sensing"/>
    <property type="evidence" value="ECO:0007669"/>
    <property type="project" value="UniProtKB-UniRule"/>
</dbReference>
<evidence type="ECO:0000256" key="2">
    <source>
        <dbReference type="ARBA" id="ARBA00022679"/>
    </source>
</evidence>
<dbReference type="GO" id="GO:0007165">
    <property type="term" value="P:signal transduction"/>
    <property type="evidence" value="ECO:0007669"/>
    <property type="project" value="TreeGrafter"/>
</dbReference>
<evidence type="ECO:0000256" key="3">
    <source>
        <dbReference type="ARBA" id="ARBA00022691"/>
    </source>
</evidence>
<name>A0A291N6F2_SPHYA</name>
<dbReference type="EMBL" id="CP023741">
    <property type="protein sequence ID" value="ATI82926.1"/>
    <property type="molecule type" value="Genomic_DNA"/>
</dbReference>
<comment type="similarity">
    <text evidence="5">Belongs to the autoinducer synthase family.</text>
</comment>
<reference evidence="7 8" key="1">
    <citation type="submission" date="2017-10" db="EMBL/GenBank/DDBJ databases">
        <title>Sphingobium yanoikuyae S72.</title>
        <authorList>
            <person name="Sanchez E."/>
            <person name="Bustos P."/>
            <person name="Mendoza P."/>
            <person name="Guo X."/>
            <person name="Mendoza A."/>
        </authorList>
    </citation>
    <scope>NUCLEOTIDE SEQUENCE [LARGE SCALE GENOMIC DNA]</scope>
    <source>
        <strain evidence="7 8">S72</strain>
    </source>
</reference>
<dbReference type="Gene3D" id="3.40.630.30">
    <property type="match status" value="1"/>
</dbReference>
<dbReference type="Pfam" id="PF00765">
    <property type="entry name" value="Autoind_synth"/>
    <property type="match status" value="1"/>
</dbReference>
<dbReference type="PANTHER" id="PTHR39322">
    <property type="entry name" value="ACYL-HOMOSERINE-LACTONE SYNTHASE"/>
    <property type="match status" value="1"/>
</dbReference>
<protein>
    <recommendedName>
        <fullName evidence="9">Autoinducer synthesis protein</fullName>
    </recommendedName>
</protein>
<dbReference type="KEGG" id="sya:A6768_24950"/>
<accession>A0A291N6F2</accession>
<dbReference type="Proteomes" id="UP000219422">
    <property type="component" value="Chromosome"/>
</dbReference>
<sequence>MSTMGCTLSFSQQIARMPGYRAIFPRLIGVSERPSRATPCHTRHPQYGPPAKTAPSASPFECDEFDSKLTQYLVVTAPGMGSILGSLRLLPTDRAHLLNTLFPDLCQAHIPQGAHIREVSQIYLHPELRNQRRRVMLQLASALVQYGLLTGISAYTTVMESIWSDFLGSIGWHITQLGADRMVDGISLRASQIHLDNNTLHALRARNCLAECDLQFANMRDHPDTVPQTLVDLPNHPAQWPPGHG</sequence>
<dbReference type="GO" id="GO:0016740">
    <property type="term" value="F:transferase activity"/>
    <property type="evidence" value="ECO:0007669"/>
    <property type="project" value="UniProtKB-KW"/>
</dbReference>
<gene>
    <name evidence="7" type="ORF">A6768_24950</name>
</gene>
<dbReference type="SUPFAM" id="SSF55729">
    <property type="entry name" value="Acyl-CoA N-acyltransferases (Nat)"/>
    <property type="match status" value="1"/>
</dbReference>
<evidence type="ECO:0000313" key="8">
    <source>
        <dbReference type="Proteomes" id="UP000219422"/>
    </source>
</evidence>
<organism evidence="7 8">
    <name type="scientific">Sphingobium yanoikuyae</name>
    <name type="common">Sphingomonas yanoikuyae</name>
    <dbReference type="NCBI Taxonomy" id="13690"/>
    <lineage>
        <taxon>Bacteria</taxon>
        <taxon>Pseudomonadati</taxon>
        <taxon>Pseudomonadota</taxon>
        <taxon>Alphaproteobacteria</taxon>
        <taxon>Sphingomonadales</taxon>
        <taxon>Sphingomonadaceae</taxon>
        <taxon>Sphingobium</taxon>
    </lineage>
</organism>
<dbReference type="InterPro" id="IPR016181">
    <property type="entry name" value="Acyl_CoA_acyltransferase"/>
</dbReference>
<evidence type="ECO:0000256" key="5">
    <source>
        <dbReference type="PROSITE-ProRule" id="PRU00533"/>
    </source>
</evidence>
<keyword evidence="2" id="KW-0808">Transferase</keyword>
<dbReference type="PANTHER" id="PTHR39322:SF1">
    <property type="entry name" value="ISOVALERYL-HOMOSERINE LACTONE SYNTHASE"/>
    <property type="match status" value="1"/>
</dbReference>
<keyword evidence="4 5" id="KW-0071">Autoinducer synthesis</keyword>
<proteinExistence type="inferred from homology"/>
<evidence type="ECO:0000256" key="1">
    <source>
        <dbReference type="ARBA" id="ARBA00022654"/>
    </source>
</evidence>
<evidence type="ECO:0000256" key="4">
    <source>
        <dbReference type="ARBA" id="ARBA00022929"/>
    </source>
</evidence>
<feature type="region of interest" description="Disordered" evidence="6">
    <location>
        <begin position="34"/>
        <end position="55"/>
    </location>
</feature>
<evidence type="ECO:0000313" key="7">
    <source>
        <dbReference type="EMBL" id="ATI82926.1"/>
    </source>
</evidence>